<dbReference type="Proteomes" id="UP000078387">
    <property type="component" value="Unassembled WGS sequence"/>
</dbReference>
<protein>
    <submittedName>
        <fullName evidence="1">Uncharacterized protein</fullName>
    </submittedName>
</protein>
<gene>
    <name evidence="1" type="ORF">CL6EHI_181550</name>
</gene>
<sequence>MSSMEEESHLYVKSEQQEFESLQEQIQDCIQNFVETVQNFFEGVQTDRCSRLHEVISKLEELDKLRNEVDVKTKKWNELKTTVSAFTSQFGQIPL</sequence>
<reference evidence="1 2" key="1">
    <citation type="submission" date="2016-05" db="EMBL/GenBank/DDBJ databases">
        <title>First whole genome sequencing of Entamoeba histolytica HM1:IMSS-clone-6.</title>
        <authorList>
            <person name="Mukherjee Avik.K."/>
            <person name="Izumyama S."/>
            <person name="Nakada-Tsukui K."/>
            <person name="Nozaki T."/>
        </authorList>
    </citation>
    <scope>NUCLEOTIDE SEQUENCE [LARGE SCALE GENOMIC DNA]</scope>
    <source>
        <strain evidence="1 2">HM1:IMSS clone 6</strain>
    </source>
</reference>
<dbReference type="VEuPathDB" id="AmoebaDB:EHI5A_071570"/>
<proteinExistence type="predicted"/>
<evidence type="ECO:0000313" key="1">
    <source>
        <dbReference type="EMBL" id="GAT98012.1"/>
    </source>
</evidence>
<name>A0A175JWZ6_ENTHI</name>
<comment type="caution">
    <text evidence="1">The sequence shown here is derived from an EMBL/GenBank/DDBJ whole genome shotgun (WGS) entry which is preliminary data.</text>
</comment>
<organism evidence="1 2">
    <name type="scientific">Entamoeba histolytica</name>
    <dbReference type="NCBI Taxonomy" id="5759"/>
    <lineage>
        <taxon>Eukaryota</taxon>
        <taxon>Amoebozoa</taxon>
        <taxon>Evosea</taxon>
        <taxon>Archamoebae</taxon>
        <taxon>Mastigamoebida</taxon>
        <taxon>Entamoebidae</taxon>
        <taxon>Entamoeba</taxon>
    </lineage>
</organism>
<dbReference type="VEuPathDB" id="AmoebaDB:KM1_307920"/>
<dbReference type="EMBL" id="BDEQ01000001">
    <property type="protein sequence ID" value="GAT98012.1"/>
    <property type="molecule type" value="Genomic_DNA"/>
</dbReference>
<accession>A0A175JWZ6</accession>
<dbReference type="VEuPathDB" id="AmoebaDB:EHI_181550"/>
<dbReference type="AlphaFoldDB" id="A0A175JWZ6"/>
<evidence type="ECO:0000313" key="2">
    <source>
        <dbReference type="Proteomes" id="UP000078387"/>
    </source>
</evidence>